<reference evidence="4" key="1">
    <citation type="journal article" date="2011" name="Genome Res.">
        <title>Phylogeny-wide analysis of social amoeba genomes highlights ancient origins for complex intercellular communication.</title>
        <authorList>
            <person name="Heidel A.J."/>
            <person name="Lawal H.M."/>
            <person name="Felder M."/>
            <person name="Schilde C."/>
            <person name="Helps N.R."/>
            <person name="Tunggal B."/>
            <person name="Rivero F."/>
            <person name="John U."/>
            <person name="Schleicher M."/>
            <person name="Eichinger L."/>
            <person name="Platzer M."/>
            <person name="Noegel A.A."/>
            <person name="Schaap P."/>
            <person name="Gloeckner G."/>
        </authorList>
    </citation>
    <scope>NUCLEOTIDE SEQUENCE [LARGE SCALE GENOMIC DNA]</scope>
    <source>
        <strain evidence="4">SH3</strain>
    </source>
</reference>
<feature type="domain" description="ComC supersandwich" evidence="2">
    <location>
        <begin position="779"/>
        <end position="941"/>
    </location>
</feature>
<dbReference type="PANTHER" id="PTHR24032:SF16">
    <property type="entry name" value="EGF-LIKE DOMAIN-CONTAINING PROTEIN"/>
    <property type="match status" value="1"/>
</dbReference>
<sequence length="1003" mass="110264">MDVGSCPTDHLQATHHEYSYYFCSKYNYTLFQGIKSASNTVILKINAQPIPDAELKSVVWLVRHTGLTVRETQEDICSMTSMFTCTPEPSNLYTHITKINIEVTAFNATSLSPGYLGITSFQFPELRSMSLIFKNNVSFIGTTSTLDMLDISPLKILKSISIIDDGSISSIPSSFGTNMPLLVSLELKGCPNIVNVRSLGNASELRSVELSGTRTLARLDVFTIKANVYPAILSINLEVNISTAGISYSLGALGNLTELVFKQNGVSVLSLALDNRYLSTIQLFGNVSATPSHPKELGFLELFSAGATVAPFDFDTYPNLETLSIYDHQFTTLPFTSSYRKLRYLTIQRGLTTIPPISIELPMASINFANNNLTGTLSNDIIPSGRSSLLFDVSDNPHLSGSLDSRFCQLRTFIANTSINSVPDCFNCYYDKQLGFSANSPPAVGFKCQITFNQLVFGSKNGIAEITGSNFGWKDGSNYSIITPNTKVAIDFLGSGAPQTVGLEFGDLHYKEFQVVDATIIVTASSFEPLTRTFTFKLTYNTFLPHYVTLQSSSMFEFPCTVLSSSSTTNTLLCQVDQLNPGTFTATIKNDYNINKVTITAPGTQLIYPLVTSVQMIGNLSLAVYGYFGESIDVYYAWVTLNGTLQCPVTSKNQTTILCTLLSAPQPGQASVQAKIEDFFSAVNTIFYPFPPSIDLKQKCIEDTLNCYGHGQCSDQGICVCDQNYYDNCRYFKNPNVTFVQNDTKPVATFELDGYKFFFSLVAIQELDVDDNVVQELLINSTLYPTLSSIVNVTSLIEYSTQDRQLPFGDSIVSVGANSIKVGVNVTGWQYQSILSHLRVVFSTIVNNEQSTIQSCSSSDIPTFEQILGSDSYLRVIKNDTQFYGRFLSYSYSDGRKTFSRNELINQTNIIGNNNNESLALIGVHVPQCTFCLLDPDFSALVVNNEKVDCSSPSSSNMWKIIVGCVVGGAVFIALVIALVFYLRDSNSTRLKIKAAKNLFGAK</sequence>
<organism evidence="3 4">
    <name type="scientific">Cavenderia fasciculata</name>
    <name type="common">Slime mold</name>
    <name type="synonym">Dictyostelium fasciculatum</name>
    <dbReference type="NCBI Taxonomy" id="261658"/>
    <lineage>
        <taxon>Eukaryota</taxon>
        <taxon>Amoebozoa</taxon>
        <taxon>Evosea</taxon>
        <taxon>Eumycetozoa</taxon>
        <taxon>Dictyostelia</taxon>
        <taxon>Acytosteliales</taxon>
        <taxon>Cavenderiaceae</taxon>
        <taxon>Cavenderia</taxon>
    </lineage>
</organism>
<accession>F4Q870</accession>
<dbReference type="InterPro" id="IPR032675">
    <property type="entry name" value="LRR_dom_sf"/>
</dbReference>
<dbReference type="EMBL" id="GL883025">
    <property type="protein sequence ID" value="EGG15970.1"/>
    <property type="molecule type" value="Genomic_DNA"/>
</dbReference>
<evidence type="ECO:0000313" key="4">
    <source>
        <dbReference type="Proteomes" id="UP000007797"/>
    </source>
</evidence>
<dbReference type="InterPro" id="IPR054484">
    <property type="entry name" value="ComC_SSD"/>
</dbReference>
<evidence type="ECO:0000259" key="2">
    <source>
        <dbReference type="Pfam" id="PF22933"/>
    </source>
</evidence>
<gene>
    <name evidence="3" type="ORF">DFA_09641</name>
</gene>
<keyword evidence="1" id="KW-0812">Transmembrane</keyword>
<dbReference type="SUPFAM" id="SSF52058">
    <property type="entry name" value="L domain-like"/>
    <property type="match status" value="1"/>
</dbReference>
<feature type="transmembrane region" description="Helical" evidence="1">
    <location>
        <begin position="958"/>
        <end position="983"/>
    </location>
</feature>
<evidence type="ECO:0000313" key="3">
    <source>
        <dbReference type="EMBL" id="EGG15970.1"/>
    </source>
</evidence>
<keyword evidence="1" id="KW-0472">Membrane</keyword>
<dbReference type="InterPro" id="IPR053331">
    <property type="entry name" value="EGF-like_comC"/>
</dbReference>
<dbReference type="AlphaFoldDB" id="F4Q870"/>
<dbReference type="KEGG" id="dfa:DFA_09641"/>
<dbReference type="Pfam" id="PF22933">
    <property type="entry name" value="ComC_SSD"/>
    <property type="match status" value="1"/>
</dbReference>
<dbReference type="Proteomes" id="UP000007797">
    <property type="component" value="Unassembled WGS sequence"/>
</dbReference>
<name>F4Q870_CACFS</name>
<keyword evidence="4" id="KW-1185">Reference proteome</keyword>
<protein>
    <recommendedName>
        <fullName evidence="2">ComC supersandwich domain-containing protein</fullName>
    </recommendedName>
</protein>
<keyword evidence="1" id="KW-1133">Transmembrane helix</keyword>
<dbReference type="OMA" id="ANSIEYT"/>
<dbReference type="Gene3D" id="3.80.10.10">
    <property type="entry name" value="Ribonuclease Inhibitor"/>
    <property type="match status" value="2"/>
</dbReference>
<evidence type="ECO:0000256" key="1">
    <source>
        <dbReference type="SAM" id="Phobius"/>
    </source>
</evidence>
<dbReference type="PANTHER" id="PTHR24032">
    <property type="entry name" value="EGF-LIKE DOMAIN-CONTAINING PROTEIN-RELATED-RELATED"/>
    <property type="match status" value="1"/>
</dbReference>
<dbReference type="GeneID" id="14868041"/>
<dbReference type="OrthoDB" id="26095at2759"/>
<proteinExistence type="predicted"/>
<dbReference type="RefSeq" id="XP_004352295.1">
    <property type="nucleotide sequence ID" value="XM_004352243.1"/>
</dbReference>